<dbReference type="GeneID" id="59148847"/>
<dbReference type="EMBL" id="CP062310">
    <property type="protein sequence ID" value="QOJ79459.1"/>
    <property type="molecule type" value="Genomic_DNA"/>
</dbReference>
<evidence type="ECO:0000313" key="1">
    <source>
        <dbReference type="EMBL" id="QOJ79459.1"/>
    </source>
</evidence>
<dbReference type="PIRSF" id="PIRSF014439">
    <property type="entry name" value="APE1894_ACT"/>
    <property type="match status" value="1"/>
</dbReference>
<dbReference type="KEGG" id="thel:IG193_03085"/>
<dbReference type="InterPro" id="IPR016619">
    <property type="entry name" value="UCP014439_ACT"/>
</dbReference>
<gene>
    <name evidence="1" type="ORF">IG193_03085</name>
</gene>
<proteinExistence type="predicted"/>
<accession>A0A7L9FI79</accession>
<dbReference type="AlphaFoldDB" id="A0A7L9FI79"/>
<reference evidence="1 2" key="1">
    <citation type="submission" date="2020-10" db="EMBL/GenBank/DDBJ databases">
        <title>Thermofilum lucidum 3507LT sp. nov. a novel member of Thermofilaceae family isolated from Chile hot spring, and proposal of description order Thermofilales.</title>
        <authorList>
            <person name="Zayulina K.S."/>
            <person name="Elcheninov A.G."/>
            <person name="Toshchakov S.V."/>
            <person name="Kublanov I.V."/>
        </authorList>
    </citation>
    <scope>NUCLEOTIDE SEQUENCE [LARGE SCALE GENOMIC DNA]</scope>
    <source>
        <strain evidence="1 2">3507LT</strain>
    </source>
</reference>
<protein>
    <recommendedName>
        <fullName evidence="3">ACT domain-containing protein</fullName>
    </recommendedName>
</protein>
<dbReference type="InParanoid" id="A0A7L9FI79"/>
<dbReference type="Proteomes" id="UP000594121">
    <property type="component" value="Chromosome"/>
</dbReference>
<name>A0A7L9FI79_9CREN</name>
<dbReference type="RefSeq" id="WP_192819431.1">
    <property type="nucleotide sequence ID" value="NZ_CP062310.1"/>
</dbReference>
<sequence>MPRDNVVKYVKLALISKPYILESMKLGIVNYSALARMLHGEVERLSGRKLTQTAVKMAVLRASKELMDEGAGARKLALALVGSEIKVVDNLCVLSIDPGKTSSVLNLLRETLPKNRYLQLVQGVSATTIIGDEEFLGEIYNSLERRDVKQFLRRQSAIILTGSPEILTTPGVVSVVSMALSVRGINLTEVVSSYRDLIFVLGSDEAPRAYNIVRDLVISLKSLL</sequence>
<organism evidence="1 2">
    <name type="scientific">Infirmifilum lucidum</name>
    <dbReference type="NCBI Taxonomy" id="2776706"/>
    <lineage>
        <taxon>Archaea</taxon>
        <taxon>Thermoproteota</taxon>
        <taxon>Thermoprotei</taxon>
        <taxon>Thermofilales</taxon>
        <taxon>Thermofilaceae</taxon>
        <taxon>Infirmifilum</taxon>
    </lineage>
</organism>
<evidence type="ECO:0000313" key="2">
    <source>
        <dbReference type="Proteomes" id="UP000594121"/>
    </source>
</evidence>
<evidence type="ECO:0008006" key="3">
    <source>
        <dbReference type="Google" id="ProtNLM"/>
    </source>
</evidence>
<keyword evidence="2" id="KW-1185">Reference proteome</keyword>